<gene>
    <name evidence="3" type="ORF">ABZ071_33860</name>
</gene>
<reference evidence="3 4" key="1">
    <citation type="submission" date="2024-06" db="EMBL/GenBank/DDBJ databases">
        <title>The Natural Products Discovery Center: Release of the First 8490 Sequenced Strains for Exploring Actinobacteria Biosynthetic Diversity.</title>
        <authorList>
            <person name="Kalkreuter E."/>
            <person name="Kautsar S.A."/>
            <person name="Yang D."/>
            <person name="Bader C.D."/>
            <person name="Teijaro C.N."/>
            <person name="Fluegel L."/>
            <person name="Davis C.M."/>
            <person name="Simpson J.R."/>
            <person name="Lauterbach L."/>
            <person name="Steele A.D."/>
            <person name="Gui C."/>
            <person name="Meng S."/>
            <person name="Li G."/>
            <person name="Viehrig K."/>
            <person name="Ye F."/>
            <person name="Su P."/>
            <person name="Kiefer A.F."/>
            <person name="Nichols A."/>
            <person name="Cepeda A.J."/>
            <person name="Yan W."/>
            <person name="Fan B."/>
            <person name="Jiang Y."/>
            <person name="Adhikari A."/>
            <person name="Zheng C.-J."/>
            <person name="Schuster L."/>
            <person name="Cowan T.M."/>
            <person name="Smanski M.J."/>
            <person name="Chevrette M.G."/>
            <person name="De Carvalho L.P.S."/>
            <person name="Shen B."/>
        </authorList>
    </citation>
    <scope>NUCLEOTIDE SEQUENCE [LARGE SCALE GENOMIC DNA]</scope>
    <source>
        <strain evidence="3 4">NPDC006286</strain>
    </source>
</reference>
<evidence type="ECO:0008006" key="5">
    <source>
        <dbReference type="Google" id="ProtNLM"/>
    </source>
</evidence>
<comment type="caution">
    <text evidence="3">The sequence shown here is derived from an EMBL/GenBank/DDBJ whole genome shotgun (WGS) entry which is preliminary data.</text>
</comment>
<feature type="region of interest" description="Disordered" evidence="1">
    <location>
        <begin position="31"/>
        <end position="99"/>
    </location>
</feature>
<feature type="chain" id="PRO_5046003942" description="Serine/threonine protein kinase" evidence="2">
    <location>
        <begin position="27"/>
        <end position="201"/>
    </location>
</feature>
<sequence length="201" mass="19194">LPRHRFRLGAALAGLAATATAGVAFAAVSLDRGTEPAPPPAPTTSGSTGAGSTGAGSTGATGPGTPTNTGSGSAGPTGGVPSTAPTPGASGRPPSAGQLAGLCRGYLAKSDQQRARALETSAFADLVTAAGGADRVESYCLALAPEKSPEPAPKPSADAGRTTPSADAGRTTPSADARMATPSTPAAPTPRTGKPTTAPGR</sequence>
<feature type="compositionally biased region" description="Low complexity" evidence="1">
    <location>
        <begin position="177"/>
        <end position="192"/>
    </location>
</feature>
<feature type="non-terminal residue" evidence="3">
    <location>
        <position position="1"/>
    </location>
</feature>
<dbReference type="EMBL" id="JBEXRX010000229">
    <property type="protein sequence ID" value="MEU0156769.1"/>
    <property type="molecule type" value="Genomic_DNA"/>
</dbReference>
<evidence type="ECO:0000313" key="4">
    <source>
        <dbReference type="Proteomes" id="UP001550348"/>
    </source>
</evidence>
<evidence type="ECO:0000256" key="1">
    <source>
        <dbReference type="SAM" id="MobiDB-lite"/>
    </source>
</evidence>
<protein>
    <recommendedName>
        <fullName evidence="5">Serine/threonine protein kinase</fullName>
    </recommendedName>
</protein>
<evidence type="ECO:0000313" key="3">
    <source>
        <dbReference type="EMBL" id="MEU0156769.1"/>
    </source>
</evidence>
<feature type="region of interest" description="Disordered" evidence="1">
    <location>
        <begin position="142"/>
        <end position="201"/>
    </location>
</feature>
<keyword evidence="2" id="KW-0732">Signal</keyword>
<accession>A0ABV2VVF1</accession>
<feature type="compositionally biased region" description="Gly residues" evidence="1">
    <location>
        <begin position="48"/>
        <end position="62"/>
    </location>
</feature>
<evidence type="ECO:0000256" key="2">
    <source>
        <dbReference type="SAM" id="SignalP"/>
    </source>
</evidence>
<organism evidence="3 4">
    <name type="scientific">Micromonospora fulviviridis</name>
    <dbReference type="NCBI Taxonomy" id="47860"/>
    <lineage>
        <taxon>Bacteria</taxon>
        <taxon>Bacillati</taxon>
        <taxon>Actinomycetota</taxon>
        <taxon>Actinomycetes</taxon>
        <taxon>Micromonosporales</taxon>
        <taxon>Micromonosporaceae</taxon>
        <taxon>Micromonospora</taxon>
    </lineage>
</organism>
<name>A0ABV2VVF1_9ACTN</name>
<keyword evidence="4" id="KW-1185">Reference proteome</keyword>
<dbReference type="Proteomes" id="UP001550348">
    <property type="component" value="Unassembled WGS sequence"/>
</dbReference>
<proteinExistence type="predicted"/>
<feature type="signal peptide" evidence="2">
    <location>
        <begin position="1"/>
        <end position="26"/>
    </location>
</feature>